<dbReference type="OrthoDB" id="9154783at2"/>
<dbReference type="Pfam" id="PF06305">
    <property type="entry name" value="LapA_dom"/>
    <property type="match status" value="1"/>
</dbReference>
<evidence type="ECO:0000256" key="3">
    <source>
        <dbReference type="ARBA" id="ARBA00022989"/>
    </source>
</evidence>
<keyword evidence="4 6" id="KW-0472">Membrane</keyword>
<feature type="compositionally biased region" description="Low complexity" evidence="5">
    <location>
        <begin position="83"/>
        <end position="97"/>
    </location>
</feature>
<evidence type="ECO:0000313" key="9">
    <source>
        <dbReference type="Proteomes" id="UP000269265"/>
    </source>
</evidence>
<dbReference type="InterPro" id="IPR010445">
    <property type="entry name" value="LapA_dom"/>
</dbReference>
<feature type="compositionally biased region" description="Pro residues" evidence="5">
    <location>
        <begin position="102"/>
        <end position="116"/>
    </location>
</feature>
<name>A0A3R8YNG7_9BURK</name>
<evidence type="ECO:0000256" key="5">
    <source>
        <dbReference type="SAM" id="MobiDB-lite"/>
    </source>
</evidence>
<feature type="domain" description="Lipopolysaccharide assembly protein A" evidence="7">
    <location>
        <begin position="22"/>
        <end position="74"/>
    </location>
</feature>
<evidence type="ECO:0000259" key="7">
    <source>
        <dbReference type="Pfam" id="PF06305"/>
    </source>
</evidence>
<gene>
    <name evidence="8" type="ORF">EIP75_11255</name>
</gene>
<reference evidence="8 9" key="1">
    <citation type="submission" date="2018-12" db="EMBL/GenBank/DDBJ databases">
        <title>The whole draft genome of Aquabacterium sp. SJQ9.</title>
        <authorList>
            <person name="Sun L."/>
            <person name="Gao X."/>
            <person name="Chen W."/>
            <person name="Huang K."/>
        </authorList>
    </citation>
    <scope>NUCLEOTIDE SEQUENCE [LARGE SCALE GENOMIC DNA]</scope>
    <source>
        <strain evidence="8 9">SJQ9</strain>
    </source>
</reference>
<comment type="caution">
    <text evidence="8">The sequence shown here is derived from an EMBL/GenBank/DDBJ whole genome shotgun (WGS) entry which is preliminary data.</text>
</comment>
<keyword evidence="3 6" id="KW-1133">Transmembrane helix</keyword>
<dbReference type="RefSeq" id="WP_125243360.1">
    <property type="nucleotide sequence ID" value="NZ_RSED01000007.1"/>
</dbReference>
<protein>
    <submittedName>
        <fullName evidence="8">DUF1049 domain-containing protein</fullName>
    </submittedName>
</protein>
<proteinExistence type="predicted"/>
<organism evidence="8 9">
    <name type="scientific">Aquabacterium soli</name>
    <dbReference type="NCBI Taxonomy" id="2493092"/>
    <lineage>
        <taxon>Bacteria</taxon>
        <taxon>Pseudomonadati</taxon>
        <taxon>Pseudomonadota</taxon>
        <taxon>Betaproteobacteria</taxon>
        <taxon>Burkholderiales</taxon>
        <taxon>Aquabacterium</taxon>
    </lineage>
</organism>
<dbReference type="GO" id="GO:0005886">
    <property type="term" value="C:plasma membrane"/>
    <property type="evidence" value="ECO:0007669"/>
    <property type="project" value="InterPro"/>
</dbReference>
<evidence type="ECO:0000313" key="8">
    <source>
        <dbReference type="EMBL" id="RRS04452.1"/>
    </source>
</evidence>
<dbReference type="AlphaFoldDB" id="A0A3R8YNG7"/>
<feature type="region of interest" description="Disordered" evidence="5">
    <location>
        <begin position="81"/>
        <end position="116"/>
    </location>
</feature>
<keyword evidence="9" id="KW-1185">Reference proteome</keyword>
<evidence type="ECO:0000256" key="1">
    <source>
        <dbReference type="ARBA" id="ARBA00022475"/>
    </source>
</evidence>
<feature type="transmembrane region" description="Helical" evidence="6">
    <location>
        <begin position="42"/>
        <end position="65"/>
    </location>
</feature>
<keyword evidence="2 6" id="KW-0812">Transmembrane</keyword>
<accession>A0A3R8YNG7</accession>
<keyword evidence="1" id="KW-1003">Cell membrane</keyword>
<dbReference type="Proteomes" id="UP000269265">
    <property type="component" value="Unassembled WGS sequence"/>
</dbReference>
<evidence type="ECO:0000256" key="6">
    <source>
        <dbReference type="SAM" id="Phobius"/>
    </source>
</evidence>
<evidence type="ECO:0000256" key="4">
    <source>
        <dbReference type="ARBA" id="ARBA00023136"/>
    </source>
</evidence>
<dbReference type="EMBL" id="RSED01000007">
    <property type="protein sequence ID" value="RRS04452.1"/>
    <property type="molecule type" value="Genomic_DNA"/>
</dbReference>
<sequence length="116" mass="12981">MRALTWLWRAFLFFVLFAFALKNQHVVDVRGFFGYSWQAPMVFVMLGVFGAGCAIGVVAMVPSWWRHRRDARKRLHIIAEQSPAADDPQAAPDTAGAVPSQLPHPPDMPAPRKPGR</sequence>
<evidence type="ECO:0000256" key="2">
    <source>
        <dbReference type="ARBA" id="ARBA00022692"/>
    </source>
</evidence>